<gene>
    <name evidence="1" type="ORF">BOLC2T08182H</name>
</gene>
<organism evidence="1">
    <name type="scientific">Brassica oleracea</name>
    <name type="common">Wild cabbage</name>
    <dbReference type="NCBI Taxonomy" id="3712"/>
    <lineage>
        <taxon>Eukaryota</taxon>
        <taxon>Viridiplantae</taxon>
        <taxon>Streptophyta</taxon>
        <taxon>Embryophyta</taxon>
        <taxon>Tracheophyta</taxon>
        <taxon>Spermatophyta</taxon>
        <taxon>Magnoliopsida</taxon>
        <taxon>eudicotyledons</taxon>
        <taxon>Gunneridae</taxon>
        <taxon>Pentapetalae</taxon>
        <taxon>rosids</taxon>
        <taxon>malvids</taxon>
        <taxon>Brassicales</taxon>
        <taxon>Brassicaceae</taxon>
        <taxon>Brassiceae</taxon>
        <taxon>Brassica</taxon>
    </lineage>
</organism>
<dbReference type="EMBL" id="LR031874">
    <property type="protein sequence ID" value="VDD21918.1"/>
    <property type="molecule type" value="Genomic_DNA"/>
</dbReference>
<dbReference type="AlphaFoldDB" id="A0A3P6D749"/>
<protein>
    <submittedName>
        <fullName evidence="1">Uncharacterized protein</fullName>
    </submittedName>
</protein>
<proteinExistence type="predicted"/>
<reference evidence="1" key="1">
    <citation type="submission" date="2018-11" db="EMBL/GenBank/DDBJ databases">
        <authorList>
            <consortium name="Genoscope - CEA"/>
            <person name="William W."/>
        </authorList>
    </citation>
    <scope>NUCLEOTIDE SEQUENCE</scope>
</reference>
<evidence type="ECO:0000313" key="1">
    <source>
        <dbReference type="EMBL" id="VDD21918.1"/>
    </source>
</evidence>
<sequence>MLVVIIWALESTGSQRMSNIIVAGEFTEMFGAVEHPQVWPSFLHQAGEIELGLSKIDGCQLLVVASEQKREATSIAQSVTKQGLVRSYV</sequence>
<name>A0A3P6D749_BRAOL</name>
<accession>A0A3P6D749</accession>